<evidence type="ECO:0000256" key="2">
    <source>
        <dbReference type="ARBA" id="ARBA00022801"/>
    </source>
</evidence>
<evidence type="ECO:0000256" key="3">
    <source>
        <dbReference type="RuleBase" id="RU361235"/>
    </source>
</evidence>
<dbReference type="InterPro" id="IPR029058">
    <property type="entry name" value="AB_hydrolase_fold"/>
</dbReference>
<keyword evidence="6" id="KW-1185">Reference proteome</keyword>
<dbReference type="Gene3D" id="3.40.50.1820">
    <property type="entry name" value="alpha/beta hydrolase"/>
    <property type="match status" value="1"/>
</dbReference>
<accession>A0A5M3MY33</accession>
<sequence length="549" mass="58393">MQPRSALFLAVLVAAVHGQSPGPIVNLGYAQYQGVNNDTTGGASWLGVRYAAPPIGQLRFAAPQAPANVNGTQQAASQPDICRQVYSSGTGPTSPYLNVTGVSKRDSTTPPESEDCLFLNVYTPVDVGKNATASLPVIVWIHGGGYLFGAAFGQAGKDLVDESDNGVVVVVIQYRLGVFGFLSGNEVVEGGGALNAGLLDQTFALQWVQDHIAKFGGDPAKVTIWGESAGAGSVLQHIVSNGGNSQPPLFRAAMTSSTFLPSQYAYNDSIPEAIYQQFVKGVGCDKSEMPYACLRNVSADTLNSVNTDVNVNGFYGTFTTAPVVDGKLIVERPIETLLKGNVNGEVLLAVMNSDEGASFVNPNETYAATDYVQNVYPHLSAEDRQKVADAYANYTIAAGEGVPVGAEVTKAIGIMGESVFYCPSYYLLEAFNKSGKKAWKGLFAIPPGYHGNDVEYYFTSLSGGPPYNILSFVDSFSKSFSGVAISLDPNAHVDSSDVTPTWNTWAQGHVEMIFNITETNQTNIAPRVTDPSILSRCSLWQTLGQYTGQ</sequence>
<gene>
    <name evidence="5" type="ORF">CONPUDRAFT_135431</name>
</gene>
<dbReference type="Pfam" id="PF00135">
    <property type="entry name" value="COesterase"/>
    <property type="match status" value="1"/>
</dbReference>
<feature type="chain" id="PRO_5024516207" description="Carboxylic ester hydrolase" evidence="3">
    <location>
        <begin position="19"/>
        <end position="549"/>
    </location>
</feature>
<dbReference type="PROSITE" id="PS00941">
    <property type="entry name" value="CARBOXYLESTERASE_B_2"/>
    <property type="match status" value="1"/>
</dbReference>
<protein>
    <recommendedName>
        <fullName evidence="3">Carboxylic ester hydrolase</fullName>
        <ecNumber evidence="3">3.1.1.-</ecNumber>
    </recommendedName>
</protein>
<dbReference type="InterPro" id="IPR050309">
    <property type="entry name" value="Type-B_Carboxylest/Lipase"/>
</dbReference>
<evidence type="ECO:0000313" key="5">
    <source>
        <dbReference type="EMBL" id="EIW83635.1"/>
    </source>
</evidence>
<evidence type="ECO:0000313" key="6">
    <source>
        <dbReference type="Proteomes" id="UP000053558"/>
    </source>
</evidence>
<dbReference type="AlphaFoldDB" id="A0A5M3MY33"/>
<proteinExistence type="inferred from homology"/>
<dbReference type="RefSeq" id="XP_007765587.1">
    <property type="nucleotide sequence ID" value="XM_007767397.1"/>
</dbReference>
<dbReference type="InterPro" id="IPR019819">
    <property type="entry name" value="Carboxylesterase_B_CS"/>
</dbReference>
<dbReference type="EMBL" id="JH711575">
    <property type="protein sequence ID" value="EIW83635.1"/>
    <property type="molecule type" value="Genomic_DNA"/>
</dbReference>
<name>A0A5M3MY33_CONPW</name>
<dbReference type="OMA" id="DQPPWCP"/>
<dbReference type="SUPFAM" id="SSF53474">
    <property type="entry name" value="alpha/beta-Hydrolases"/>
    <property type="match status" value="1"/>
</dbReference>
<comment type="similarity">
    <text evidence="1 3">Belongs to the type-B carboxylesterase/lipase family.</text>
</comment>
<dbReference type="EC" id="3.1.1.-" evidence="3"/>
<evidence type="ECO:0000259" key="4">
    <source>
        <dbReference type="Pfam" id="PF00135"/>
    </source>
</evidence>
<dbReference type="InterPro" id="IPR002018">
    <property type="entry name" value="CarbesteraseB"/>
</dbReference>
<dbReference type="GO" id="GO:0016787">
    <property type="term" value="F:hydrolase activity"/>
    <property type="evidence" value="ECO:0007669"/>
    <property type="project" value="UniProtKB-KW"/>
</dbReference>
<dbReference type="OrthoDB" id="408631at2759"/>
<dbReference type="PANTHER" id="PTHR11559">
    <property type="entry name" value="CARBOXYLESTERASE"/>
    <property type="match status" value="1"/>
</dbReference>
<dbReference type="InterPro" id="IPR019826">
    <property type="entry name" value="Carboxylesterase_B_AS"/>
</dbReference>
<keyword evidence="3" id="KW-0732">Signal</keyword>
<dbReference type="Proteomes" id="UP000053558">
    <property type="component" value="Unassembled WGS sequence"/>
</dbReference>
<dbReference type="PROSITE" id="PS00122">
    <property type="entry name" value="CARBOXYLESTERASE_B_1"/>
    <property type="match status" value="1"/>
</dbReference>
<keyword evidence="2 3" id="KW-0378">Hydrolase</keyword>
<comment type="caution">
    <text evidence="5">The sequence shown here is derived from an EMBL/GenBank/DDBJ whole genome shotgun (WGS) entry which is preliminary data.</text>
</comment>
<reference evidence="6" key="1">
    <citation type="journal article" date="2012" name="Science">
        <title>The Paleozoic origin of enzymatic lignin decomposition reconstructed from 31 fungal genomes.</title>
        <authorList>
            <person name="Floudas D."/>
            <person name="Binder M."/>
            <person name="Riley R."/>
            <person name="Barry K."/>
            <person name="Blanchette R.A."/>
            <person name="Henrissat B."/>
            <person name="Martinez A.T."/>
            <person name="Otillar R."/>
            <person name="Spatafora J.W."/>
            <person name="Yadav J.S."/>
            <person name="Aerts A."/>
            <person name="Benoit I."/>
            <person name="Boyd A."/>
            <person name="Carlson A."/>
            <person name="Copeland A."/>
            <person name="Coutinho P.M."/>
            <person name="de Vries R.P."/>
            <person name="Ferreira P."/>
            <person name="Findley K."/>
            <person name="Foster B."/>
            <person name="Gaskell J."/>
            <person name="Glotzer D."/>
            <person name="Gorecki P."/>
            <person name="Heitman J."/>
            <person name="Hesse C."/>
            <person name="Hori C."/>
            <person name="Igarashi K."/>
            <person name="Jurgens J.A."/>
            <person name="Kallen N."/>
            <person name="Kersten P."/>
            <person name="Kohler A."/>
            <person name="Kuees U."/>
            <person name="Kumar T.K.A."/>
            <person name="Kuo A."/>
            <person name="LaButti K."/>
            <person name="Larrondo L.F."/>
            <person name="Lindquist E."/>
            <person name="Ling A."/>
            <person name="Lombard V."/>
            <person name="Lucas S."/>
            <person name="Lundell T."/>
            <person name="Martin R."/>
            <person name="McLaughlin D.J."/>
            <person name="Morgenstern I."/>
            <person name="Morin E."/>
            <person name="Murat C."/>
            <person name="Nagy L.G."/>
            <person name="Nolan M."/>
            <person name="Ohm R.A."/>
            <person name="Patyshakuliyeva A."/>
            <person name="Rokas A."/>
            <person name="Ruiz-Duenas F.J."/>
            <person name="Sabat G."/>
            <person name="Salamov A."/>
            <person name="Samejima M."/>
            <person name="Schmutz J."/>
            <person name="Slot J.C."/>
            <person name="St John F."/>
            <person name="Stenlid J."/>
            <person name="Sun H."/>
            <person name="Sun S."/>
            <person name="Syed K."/>
            <person name="Tsang A."/>
            <person name="Wiebenga A."/>
            <person name="Young D."/>
            <person name="Pisabarro A."/>
            <person name="Eastwood D.C."/>
            <person name="Martin F."/>
            <person name="Cullen D."/>
            <person name="Grigoriev I.V."/>
            <person name="Hibbett D.S."/>
        </authorList>
    </citation>
    <scope>NUCLEOTIDE SEQUENCE [LARGE SCALE GENOMIC DNA]</scope>
    <source>
        <strain evidence="6">RWD-64-598 SS2</strain>
    </source>
</reference>
<dbReference type="GeneID" id="19200762"/>
<feature type="domain" description="Carboxylesterase type B" evidence="4">
    <location>
        <begin position="23"/>
        <end position="521"/>
    </location>
</feature>
<feature type="signal peptide" evidence="3">
    <location>
        <begin position="1"/>
        <end position="18"/>
    </location>
</feature>
<organism evidence="5 6">
    <name type="scientific">Coniophora puteana (strain RWD-64-598)</name>
    <name type="common">Brown rot fungus</name>
    <dbReference type="NCBI Taxonomy" id="741705"/>
    <lineage>
        <taxon>Eukaryota</taxon>
        <taxon>Fungi</taxon>
        <taxon>Dikarya</taxon>
        <taxon>Basidiomycota</taxon>
        <taxon>Agaricomycotina</taxon>
        <taxon>Agaricomycetes</taxon>
        <taxon>Agaricomycetidae</taxon>
        <taxon>Boletales</taxon>
        <taxon>Coniophorineae</taxon>
        <taxon>Coniophoraceae</taxon>
        <taxon>Coniophora</taxon>
    </lineage>
</organism>
<evidence type="ECO:0000256" key="1">
    <source>
        <dbReference type="ARBA" id="ARBA00005964"/>
    </source>
</evidence>
<dbReference type="KEGG" id="cput:CONPUDRAFT_135431"/>